<dbReference type="GO" id="GO:0016787">
    <property type="term" value="F:hydrolase activity"/>
    <property type="evidence" value="ECO:0007669"/>
    <property type="project" value="UniProtKB-KW"/>
</dbReference>
<feature type="region of interest" description="Disordered" evidence="1">
    <location>
        <begin position="302"/>
        <end position="326"/>
    </location>
</feature>
<dbReference type="PANTHER" id="PTHR43194:SF2">
    <property type="entry name" value="PEROXISOMAL MEMBRANE PROTEIN LPX1"/>
    <property type="match status" value="1"/>
</dbReference>
<dbReference type="SUPFAM" id="SSF53474">
    <property type="entry name" value="alpha/beta-Hydrolases"/>
    <property type="match status" value="1"/>
</dbReference>
<evidence type="ECO:0000256" key="1">
    <source>
        <dbReference type="SAM" id="MobiDB-lite"/>
    </source>
</evidence>
<dbReference type="PANTHER" id="PTHR43194">
    <property type="entry name" value="HYDROLASE ALPHA/BETA FOLD FAMILY"/>
    <property type="match status" value="1"/>
</dbReference>
<accession>A0A172UGW8</accession>
<dbReference type="Gene3D" id="3.40.50.1820">
    <property type="entry name" value="alpha/beta hydrolase"/>
    <property type="match status" value="1"/>
</dbReference>
<dbReference type="Pfam" id="PF12697">
    <property type="entry name" value="Abhydrolase_6"/>
    <property type="match status" value="1"/>
</dbReference>
<dbReference type="RefSeq" id="WP_067990918.1">
    <property type="nucleotide sequence ID" value="NZ_CP015596.1"/>
</dbReference>
<dbReference type="InterPro" id="IPR050228">
    <property type="entry name" value="Carboxylesterase_BioH"/>
</dbReference>
<dbReference type="Proteomes" id="UP000077143">
    <property type="component" value="Chromosome"/>
</dbReference>
<dbReference type="STRING" id="1682113.A7U43_02930"/>
<evidence type="ECO:0000313" key="3">
    <source>
        <dbReference type="EMBL" id="ANE78432.1"/>
    </source>
</evidence>
<gene>
    <name evidence="3" type="ORF">A7U43_02930</name>
</gene>
<dbReference type="PRINTS" id="PR00111">
    <property type="entry name" value="ABHYDROLASE"/>
</dbReference>
<dbReference type="InterPro" id="IPR029058">
    <property type="entry name" value="AB_hydrolase_fold"/>
</dbReference>
<evidence type="ECO:0000313" key="4">
    <source>
        <dbReference type="Proteomes" id="UP000077143"/>
    </source>
</evidence>
<keyword evidence="3" id="KW-0378">Hydrolase</keyword>
<evidence type="ECO:0000259" key="2">
    <source>
        <dbReference type="Pfam" id="PF12697"/>
    </source>
</evidence>
<name>A0A172UGW8_9MYCO</name>
<dbReference type="InterPro" id="IPR000073">
    <property type="entry name" value="AB_hydrolase_1"/>
</dbReference>
<sequence>MVSDDELLGLDEFALLHENAEQAGVADIPPARRMDLGDISAVKWGSESPQVVFLHGGGQNAHTWDTVILGLGLPALAIDLPGHGRSAWREDGDYGPKVNAETVKPVLREHAPEARLVVGMSLGGLTALRIAATEPALVPELVLVDVTPSAPERHEQMSKAQLGAVALVQGERTFPSFAAMLDVTIAAAPHRDRNSLRRGVFHNAKRLDDGSWTWRYDSMRRGVTDKSAGMPESFLGLWDDVVSITMPTTLVRGADSYFVNDEDAAAFADRAPGFRQTHIVDGAGHSVQGDQPGKLIEILRGITAHPRGPGSPRCSRDRAGSRPRSH</sequence>
<keyword evidence="4" id="KW-1185">Reference proteome</keyword>
<dbReference type="OrthoDB" id="63519at2"/>
<dbReference type="AlphaFoldDB" id="A0A172UGW8"/>
<protein>
    <submittedName>
        <fullName evidence="3">Hydrolase</fullName>
    </submittedName>
</protein>
<proteinExistence type="predicted"/>
<reference evidence="3 4" key="1">
    <citation type="submission" date="2016-05" db="EMBL/GenBank/DDBJ databases">
        <title>Complete genome sequence of a phthalic acid esters degrading Mycobacterium sp. YC-RL4.</title>
        <authorList>
            <person name="Ren L."/>
            <person name="Fan S."/>
            <person name="Ruth N."/>
            <person name="Jia Y."/>
            <person name="Wang J."/>
            <person name="Qiao C."/>
        </authorList>
    </citation>
    <scope>NUCLEOTIDE SEQUENCE [LARGE SCALE GENOMIC DNA]</scope>
    <source>
        <strain evidence="3 4">YC-RL4</strain>
    </source>
</reference>
<organism evidence="3 4">
    <name type="scientific">Mycobacterium adipatum</name>
    <dbReference type="NCBI Taxonomy" id="1682113"/>
    <lineage>
        <taxon>Bacteria</taxon>
        <taxon>Bacillati</taxon>
        <taxon>Actinomycetota</taxon>
        <taxon>Actinomycetes</taxon>
        <taxon>Mycobacteriales</taxon>
        <taxon>Mycobacteriaceae</taxon>
        <taxon>Mycobacterium</taxon>
    </lineage>
</organism>
<dbReference type="KEGG" id="madi:A7U43_02930"/>
<feature type="domain" description="AB hydrolase-1" evidence="2">
    <location>
        <begin position="51"/>
        <end position="296"/>
    </location>
</feature>
<dbReference type="EMBL" id="CP015596">
    <property type="protein sequence ID" value="ANE78432.1"/>
    <property type="molecule type" value="Genomic_DNA"/>
</dbReference>